<keyword evidence="3 6" id="KW-0694">RNA-binding</keyword>
<evidence type="ECO:0000259" key="7">
    <source>
        <dbReference type="PROSITE" id="PS50126"/>
    </source>
</evidence>
<dbReference type="InterPro" id="IPR012340">
    <property type="entry name" value="NA-bd_OB-fold"/>
</dbReference>
<dbReference type="AlphaFoldDB" id="A0A0K6GSB0"/>
<dbReference type="FunFam" id="2.40.50.140:FF:000011">
    <property type="entry name" value="30S ribosomal protein S1"/>
    <property type="match status" value="1"/>
</dbReference>
<dbReference type="NCBIfam" id="NF004954">
    <property type="entry name" value="PRK06299.1-4"/>
    <property type="match status" value="1"/>
</dbReference>
<dbReference type="FunFam" id="2.40.50.140:FF:000021">
    <property type="entry name" value="30S ribosomal protein S1"/>
    <property type="match status" value="1"/>
</dbReference>
<dbReference type="InterPro" id="IPR035104">
    <property type="entry name" value="Ribosomal_protein_S1-like"/>
</dbReference>
<dbReference type="PANTHER" id="PTHR10724">
    <property type="entry name" value="30S RIBOSOMAL PROTEIN S1"/>
    <property type="match status" value="1"/>
</dbReference>
<dbReference type="Gene3D" id="2.40.50.140">
    <property type="entry name" value="Nucleic acid-binding proteins"/>
    <property type="match status" value="6"/>
</dbReference>
<dbReference type="SMART" id="SM00316">
    <property type="entry name" value="S1"/>
    <property type="match status" value="6"/>
</dbReference>
<dbReference type="CDD" id="cd05687">
    <property type="entry name" value="S1_RPS1_repeat_ec1_hs1"/>
    <property type="match status" value="1"/>
</dbReference>
<evidence type="ECO:0000313" key="9">
    <source>
        <dbReference type="Proteomes" id="UP000243535"/>
    </source>
</evidence>
<dbReference type="CDD" id="cd05691">
    <property type="entry name" value="S1_RPS1_repeat_ec6"/>
    <property type="match status" value="1"/>
</dbReference>
<name>A0A0K6GSB0_9NEIS</name>
<feature type="domain" description="S1 motif" evidence="7">
    <location>
        <begin position="455"/>
        <end position="524"/>
    </location>
</feature>
<dbReference type="CDD" id="cd05689">
    <property type="entry name" value="S1_RPS1_repeat_ec4"/>
    <property type="match status" value="1"/>
</dbReference>
<dbReference type="STRING" id="375574.GCA_001418035_00058"/>
<sequence length="564" mass="61887">MTTLSMENFAQLFEESLTRQDMRVGEVITAEVVAVDSNFVTVNAGLKSESLISVDEFKNDQGEVEVAVGDFVTVAIDALENGFGETKLSREKAKRLAAWVELEEALETGKILSGLISGKVKGGLTVMVNGIRAFLPGSLVDVRPVKDTTPYEGKQIEFKVIKLDRKRNNVVVSRRAVLEETLGEERKALLETLKEGAVVKGIVKNITDYGAFVDLGGIDGLLHITDLAWRRVKHPSEVLAVGDEVEAKVLKFDQEKNRVSLGLKQLGEDPWVGLSRRYPSGTRLFGKVTNLTDYGAFVEIEQGIEGLVHVSEMDWTNKNVHPSKVVQVGDEVEVMILEIDEDRRRISLGMKQCMANPWDEFAENFKKGDKLKGAIKSITDFGVFVGLPGGIDGLVHLSDLSWTEAGEEAVRKFKKGDEVEAVVLSIDVEKERISLGIKQLEGDPFNNFVAMHDKGSMVKGTVKTIDAKGAVIQLEADVEGYLRASEVSRDRVEDIRTHLKEGDEVEAMIIAVDRKSRNISLSIKAKDVQEESHALKGLQSENVTAGTTNLGALLKAKLSGNNAE</sequence>
<evidence type="ECO:0000256" key="4">
    <source>
        <dbReference type="ARBA" id="ARBA00022980"/>
    </source>
</evidence>
<dbReference type="InterPro" id="IPR000110">
    <property type="entry name" value="Ribosomal_bS1"/>
</dbReference>
<dbReference type="GO" id="GO:0003735">
    <property type="term" value="F:structural constituent of ribosome"/>
    <property type="evidence" value="ECO:0007669"/>
    <property type="project" value="InterPro"/>
</dbReference>
<accession>A0A0K6GSB0</accession>
<evidence type="ECO:0000256" key="1">
    <source>
        <dbReference type="ARBA" id="ARBA00006767"/>
    </source>
</evidence>
<dbReference type="GO" id="GO:0022627">
    <property type="term" value="C:cytosolic small ribosomal subunit"/>
    <property type="evidence" value="ECO:0007669"/>
    <property type="project" value="TreeGrafter"/>
</dbReference>
<evidence type="ECO:0000256" key="5">
    <source>
        <dbReference type="ARBA" id="ARBA00023274"/>
    </source>
</evidence>
<dbReference type="SUPFAM" id="SSF50249">
    <property type="entry name" value="Nucleic acid-binding proteins"/>
    <property type="match status" value="6"/>
</dbReference>
<feature type="domain" description="S1 motif" evidence="7">
    <location>
        <begin position="25"/>
        <end position="91"/>
    </location>
</feature>
<dbReference type="PIRSF" id="PIRSF002111">
    <property type="entry name" value="RpsA"/>
    <property type="match status" value="1"/>
</dbReference>
<dbReference type="RefSeq" id="WP_132098074.1">
    <property type="nucleotide sequence ID" value="NZ_CYHA01000001.1"/>
</dbReference>
<dbReference type="PROSITE" id="PS50126">
    <property type="entry name" value="S1"/>
    <property type="match status" value="6"/>
</dbReference>
<dbReference type="NCBIfam" id="NF004952">
    <property type="entry name" value="PRK06299.1-2"/>
    <property type="match status" value="1"/>
</dbReference>
<evidence type="ECO:0000256" key="3">
    <source>
        <dbReference type="ARBA" id="ARBA00022884"/>
    </source>
</evidence>
<feature type="domain" description="S1 motif" evidence="7">
    <location>
        <begin position="368"/>
        <end position="438"/>
    </location>
</feature>
<dbReference type="FunFam" id="2.40.50.140:FF:000018">
    <property type="entry name" value="30S ribosomal protein S1"/>
    <property type="match status" value="1"/>
</dbReference>
<dbReference type="GO" id="GO:0003729">
    <property type="term" value="F:mRNA binding"/>
    <property type="evidence" value="ECO:0007669"/>
    <property type="project" value="TreeGrafter"/>
</dbReference>
<reference evidence="9" key="1">
    <citation type="submission" date="2015-08" db="EMBL/GenBank/DDBJ databases">
        <authorList>
            <person name="Varghese N."/>
        </authorList>
    </citation>
    <scope>NUCLEOTIDE SEQUENCE [LARGE SCALE GENOMIC DNA]</scope>
    <source>
        <strain evidence="9">DSM 17901</strain>
    </source>
</reference>
<dbReference type="InterPro" id="IPR050437">
    <property type="entry name" value="Ribos_protein_bS1-like"/>
</dbReference>
<keyword evidence="2" id="KW-0677">Repeat</keyword>
<feature type="domain" description="S1 motif" evidence="7">
    <location>
        <begin position="196"/>
        <end position="264"/>
    </location>
</feature>
<feature type="domain" description="S1 motif" evidence="7">
    <location>
        <begin position="109"/>
        <end position="175"/>
    </location>
</feature>
<dbReference type="PANTHER" id="PTHR10724:SF7">
    <property type="entry name" value="SMALL RIBOSOMAL SUBUNIT PROTEIN BS1C"/>
    <property type="match status" value="1"/>
</dbReference>
<organism evidence="8 9">
    <name type="scientific">Gulbenkiania indica</name>
    <dbReference type="NCBI Taxonomy" id="375574"/>
    <lineage>
        <taxon>Bacteria</taxon>
        <taxon>Pseudomonadati</taxon>
        <taxon>Pseudomonadota</taxon>
        <taxon>Betaproteobacteria</taxon>
        <taxon>Neisseriales</taxon>
        <taxon>Chromobacteriaceae</taxon>
        <taxon>Gulbenkiania</taxon>
    </lineage>
</organism>
<dbReference type="CDD" id="cd04465">
    <property type="entry name" value="S1_RPS1_repeat_ec2_hs2"/>
    <property type="match status" value="1"/>
</dbReference>
<dbReference type="NCBIfam" id="TIGR00717">
    <property type="entry name" value="rpsA"/>
    <property type="match status" value="1"/>
</dbReference>
<evidence type="ECO:0000313" key="8">
    <source>
        <dbReference type="EMBL" id="CUA81416.1"/>
    </source>
</evidence>
<protein>
    <recommendedName>
        <fullName evidence="6">30S ribosomal protein S1</fullName>
    </recommendedName>
</protein>
<dbReference type="Proteomes" id="UP000243535">
    <property type="component" value="Unassembled WGS sequence"/>
</dbReference>
<dbReference type="EMBL" id="CYHA01000001">
    <property type="protein sequence ID" value="CUA81416.1"/>
    <property type="molecule type" value="Genomic_DNA"/>
</dbReference>
<keyword evidence="4 6" id="KW-0689">Ribosomal protein</keyword>
<evidence type="ECO:0000256" key="2">
    <source>
        <dbReference type="ARBA" id="ARBA00022737"/>
    </source>
</evidence>
<dbReference type="PRINTS" id="PR00681">
    <property type="entry name" value="RIBOSOMALS1"/>
</dbReference>
<evidence type="ECO:0000256" key="6">
    <source>
        <dbReference type="PIRNR" id="PIRNR002111"/>
    </source>
</evidence>
<keyword evidence="5 6" id="KW-0687">Ribonucleoprotein</keyword>
<dbReference type="GO" id="GO:0006412">
    <property type="term" value="P:translation"/>
    <property type="evidence" value="ECO:0007669"/>
    <property type="project" value="InterPro"/>
</dbReference>
<feature type="domain" description="S1 motif" evidence="7">
    <location>
        <begin position="281"/>
        <end position="351"/>
    </location>
</feature>
<comment type="similarity">
    <text evidence="1 6">Belongs to the bacterial ribosomal protein bS1 family.</text>
</comment>
<gene>
    <name evidence="8" type="ORF">Ga0061063_0258</name>
</gene>
<dbReference type="InterPro" id="IPR003029">
    <property type="entry name" value="S1_domain"/>
</dbReference>
<dbReference type="CDD" id="cd05688">
    <property type="entry name" value="S1_RPS1_repeat_ec3"/>
    <property type="match status" value="1"/>
</dbReference>
<dbReference type="OrthoDB" id="9804077at2"/>
<dbReference type="FunFam" id="2.40.50.140:FF:000016">
    <property type="entry name" value="30S ribosomal protein S1"/>
    <property type="match status" value="1"/>
</dbReference>
<comment type="function">
    <text evidence="6">Binds mRNA; thus facilitating recognition of the initiation point. It is needed to translate mRNA with a short Shine-Dalgarno (SD) purine-rich sequence.</text>
</comment>
<dbReference type="Pfam" id="PF00575">
    <property type="entry name" value="S1"/>
    <property type="match status" value="5"/>
</dbReference>
<proteinExistence type="inferred from homology"/>
<keyword evidence="9" id="KW-1185">Reference proteome</keyword>